<dbReference type="Proteomes" id="UP000005446">
    <property type="component" value="Unassembled WGS sequence"/>
</dbReference>
<reference evidence="5 6" key="1">
    <citation type="journal article" date="2012" name="Eukaryot. Cell">
        <title>Genome sequence of the fungus Glarea lozoyensis: the first genome sequence of a species from the Helotiaceae family.</title>
        <authorList>
            <person name="Youssar L."/>
            <person name="Gruening B.A."/>
            <person name="Erxleben A."/>
            <person name="Guenther S."/>
            <person name="Huettel W."/>
        </authorList>
    </citation>
    <scope>NUCLEOTIDE SEQUENCE [LARGE SCALE GENOMIC DNA]</scope>
    <source>
        <strain evidence="6">ATCC 74030 / MF5533</strain>
    </source>
</reference>
<evidence type="ECO:0000313" key="5">
    <source>
        <dbReference type="EMBL" id="EHL00685.1"/>
    </source>
</evidence>
<gene>
    <name evidence="5" type="ORF">M7I_3315</name>
</gene>
<dbReference type="GO" id="GO:0016491">
    <property type="term" value="F:oxidoreductase activity"/>
    <property type="evidence" value="ECO:0007669"/>
    <property type="project" value="UniProtKB-KW"/>
</dbReference>
<dbReference type="Pfam" id="PF01565">
    <property type="entry name" value="FAD_binding_4"/>
    <property type="match status" value="2"/>
</dbReference>
<proteinExistence type="inferred from homology"/>
<dbReference type="InterPro" id="IPR016166">
    <property type="entry name" value="FAD-bd_PCMH"/>
</dbReference>
<dbReference type="PANTHER" id="PTHR13878:SF91">
    <property type="entry name" value="FAD BINDING DOMAIN PROTEIN (AFU_ORTHOLOGUE AFUA_6G12070)-RELATED"/>
    <property type="match status" value="1"/>
</dbReference>
<dbReference type="InterPro" id="IPR006094">
    <property type="entry name" value="Oxid_FAD_bind_N"/>
</dbReference>
<evidence type="ECO:0000313" key="6">
    <source>
        <dbReference type="Proteomes" id="UP000005446"/>
    </source>
</evidence>
<sequence>MFKGLTRLQLQMVALTSLLVLAGSVWLARSESSASGASQCRCFPGDACWPSTSTWNTLNNTVGGRLIKTVPIGAVCHDTFPGVSYNAKKCADVQGNWARPELHDETTHSPMAAFFANMSCDPFTPRSAPCVIGSYVQYAVKASCDSDYRATINFATKYNIRLVIRNTGHDYMGKSTGAGAIALWTHGIKDTTIKDYKSSYYTGKAIKLGAGVQANEAQEAANAKGYVVVEGDCPTVGIAGGYTQGGGTSPLGSKFGLAADQVLEWEVVTGAGTVLTATPTQNTDLYWALAGGGGGTYGAVLSMTVRMYKNMATAGVTLSYLESSDAYWQILQVFLTNLPAVLKSGAVLYWQLLPGNFFYMPQAYLPGGTAKDLVKLLQPTLDALNAKKIPYSLTSKDFPTFQDSFKTLNPEMNITEFNLGGSLIPRSLVATNKSVTALVAGLKSVTDNGGILAGVSMDVSKTPPVPNAAHPAWRDSLFLAFLGTSLTTRSTSWLFNSIPKDLVMLFHKALRLLSPILLLLNESVHGKVIPPRDSYDGCRAIPGDYSWPSLADWNALNKTVGGRLIATIPIGALCHHPAVSCTIGRHVVYAINALGPSDIQQGVKFAKAHKIRLVIRNTGHDYLGRSTGAHALGVWTHNMKSMELTKYQSRDYSGPAVKIGAGVHGVDAYTFANSKGLVVVGGNCPSVGIAGGYTQGGGHGPLASKYGLGADQVLEWEVVTAGEL</sequence>
<feature type="signal peptide" evidence="3">
    <location>
        <begin position="1"/>
        <end position="30"/>
    </location>
</feature>
<dbReference type="InterPro" id="IPR050432">
    <property type="entry name" value="FAD-linked_Oxidoreductases_BP"/>
</dbReference>
<keyword evidence="6" id="KW-1185">Reference proteome</keyword>
<evidence type="ECO:0000256" key="3">
    <source>
        <dbReference type="SAM" id="SignalP"/>
    </source>
</evidence>
<comment type="similarity">
    <text evidence="1">Belongs to the oxygen-dependent FAD-linked oxidoreductase family.</text>
</comment>
<keyword evidence="2" id="KW-0560">Oxidoreductase</keyword>
<dbReference type="PROSITE" id="PS51387">
    <property type="entry name" value="FAD_PCMH"/>
    <property type="match status" value="2"/>
</dbReference>
<dbReference type="InParanoid" id="H0EL56"/>
<accession>H0EL56</accession>
<dbReference type="PANTHER" id="PTHR13878">
    <property type="entry name" value="GULONOLACTONE OXIDASE"/>
    <property type="match status" value="1"/>
</dbReference>
<dbReference type="EMBL" id="AGUE01000074">
    <property type="protein sequence ID" value="EHL00685.1"/>
    <property type="molecule type" value="Genomic_DNA"/>
</dbReference>
<name>H0EL56_GLAL7</name>
<dbReference type="HOGENOM" id="CLU_382184_0_0_1"/>
<keyword evidence="3" id="KW-0732">Signal</keyword>
<dbReference type="InterPro" id="IPR036318">
    <property type="entry name" value="FAD-bd_PCMH-like_sf"/>
</dbReference>
<evidence type="ECO:0000256" key="1">
    <source>
        <dbReference type="ARBA" id="ARBA00005466"/>
    </source>
</evidence>
<dbReference type="SUPFAM" id="SSF56176">
    <property type="entry name" value="FAD-binding/transporter-associated domain-like"/>
    <property type="match status" value="2"/>
</dbReference>
<dbReference type="InterPro" id="IPR016169">
    <property type="entry name" value="FAD-bd_PCMH_sub2"/>
</dbReference>
<dbReference type="OrthoDB" id="9983560at2759"/>
<evidence type="ECO:0000259" key="4">
    <source>
        <dbReference type="PROSITE" id="PS51387"/>
    </source>
</evidence>
<organism evidence="5 6">
    <name type="scientific">Glarea lozoyensis (strain ATCC 74030 / MF5533)</name>
    <dbReference type="NCBI Taxonomy" id="1104152"/>
    <lineage>
        <taxon>Eukaryota</taxon>
        <taxon>Fungi</taxon>
        <taxon>Dikarya</taxon>
        <taxon>Ascomycota</taxon>
        <taxon>Pezizomycotina</taxon>
        <taxon>Leotiomycetes</taxon>
        <taxon>Helotiales</taxon>
        <taxon>Helotiaceae</taxon>
        <taxon>Glarea</taxon>
    </lineage>
</organism>
<feature type="chain" id="PRO_5003531588" evidence="3">
    <location>
        <begin position="31"/>
        <end position="724"/>
    </location>
</feature>
<evidence type="ECO:0000256" key="2">
    <source>
        <dbReference type="ARBA" id="ARBA00023002"/>
    </source>
</evidence>
<feature type="domain" description="FAD-binding PCMH-type" evidence="4">
    <location>
        <begin position="131"/>
        <end position="310"/>
    </location>
</feature>
<comment type="caution">
    <text evidence="5">The sequence shown here is derived from an EMBL/GenBank/DDBJ whole genome shotgun (WGS) entry which is preliminary data.</text>
</comment>
<feature type="domain" description="FAD-binding PCMH-type" evidence="4">
    <location>
        <begin position="582"/>
        <end position="724"/>
    </location>
</feature>
<dbReference type="AlphaFoldDB" id="H0EL56"/>
<protein>
    <submittedName>
        <fullName evidence="5">Putative 6-hydroxy-D-nicotine oxidase</fullName>
    </submittedName>
</protein>
<dbReference type="Gene3D" id="3.30.465.10">
    <property type="match status" value="2"/>
</dbReference>
<dbReference type="GO" id="GO:0071949">
    <property type="term" value="F:FAD binding"/>
    <property type="evidence" value="ECO:0007669"/>
    <property type="project" value="InterPro"/>
</dbReference>